<dbReference type="PANTHER" id="PTHR10937">
    <property type="entry name" value="GLUCOSAMINE--FRUCTOSE-6-PHOSPHATE AMINOTRANSFERASE, ISOMERIZING"/>
    <property type="match status" value="1"/>
</dbReference>
<evidence type="ECO:0000256" key="3">
    <source>
        <dbReference type="ARBA" id="ARBA00012916"/>
    </source>
</evidence>
<dbReference type="OrthoDB" id="106547at2"/>
<dbReference type="InterPro" id="IPR005855">
    <property type="entry name" value="GFAT"/>
</dbReference>
<evidence type="ECO:0000256" key="5">
    <source>
        <dbReference type="ARBA" id="ARBA00022490"/>
    </source>
</evidence>
<keyword evidence="14" id="KW-1185">Reference proteome</keyword>
<dbReference type="NCBIfam" id="NF001484">
    <property type="entry name" value="PRK00331.1"/>
    <property type="match status" value="1"/>
</dbReference>
<dbReference type="CDD" id="cd05008">
    <property type="entry name" value="SIS_GlmS_GlmD_1"/>
    <property type="match status" value="1"/>
</dbReference>
<dbReference type="InterPro" id="IPR046348">
    <property type="entry name" value="SIS_dom_sf"/>
</dbReference>
<dbReference type="PANTHER" id="PTHR10937:SF0">
    <property type="entry name" value="GLUTAMINE--FRUCTOSE-6-PHOSPHATE TRANSAMINASE (ISOMERIZING)"/>
    <property type="match status" value="1"/>
</dbReference>
<dbReference type="EC" id="2.6.1.16" evidence="3 10"/>
<dbReference type="AlphaFoldDB" id="A0A2W1N5E1"/>
<name>A0A2W1N5E1_PAEXE</name>
<evidence type="ECO:0000313" key="13">
    <source>
        <dbReference type="EMBL" id="PZE19597.1"/>
    </source>
</evidence>
<keyword evidence="6 10" id="KW-0032">Aminotransferase</keyword>
<feature type="active site" description="Nucleophile; for GATase activity" evidence="10">
    <location>
        <position position="2"/>
    </location>
</feature>
<accession>A0A2W1N5E1</accession>
<evidence type="ECO:0000256" key="6">
    <source>
        <dbReference type="ARBA" id="ARBA00022576"/>
    </source>
</evidence>
<dbReference type="Gene3D" id="3.60.20.10">
    <property type="entry name" value="Glutamine Phosphoribosylpyrophosphate, subunit 1, domain 1"/>
    <property type="match status" value="1"/>
</dbReference>
<dbReference type="Pfam" id="PF01380">
    <property type="entry name" value="SIS"/>
    <property type="match status" value="2"/>
</dbReference>
<keyword evidence="9" id="KW-0315">Glutamine amidotransferase</keyword>
<evidence type="ECO:0000259" key="11">
    <source>
        <dbReference type="PROSITE" id="PS51278"/>
    </source>
</evidence>
<evidence type="ECO:0000256" key="2">
    <source>
        <dbReference type="ARBA" id="ARBA00004496"/>
    </source>
</evidence>
<comment type="subcellular location">
    <subcellularLocation>
        <location evidence="2 10">Cytoplasm</location>
    </subcellularLocation>
</comment>
<comment type="caution">
    <text evidence="13">The sequence shown here is derived from an EMBL/GenBank/DDBJ whole genome shotgun (WGS) entry which is preliminary data.</text>
</comment>
<feature type="domain" description="SIS" evidence="12">
    <location>
        <begin position="458"/>
        <end position="599"/>
    </location>
</feature>
<protein>
    <recommendedName>
        <fullName evidence="4 10">Glutamine--fructose-6-phosphate aminotransferase [isomerizing]</fullName>
        <ecNumber evidence="3 10">2.6.1.16</ecNumber>
    </recommendedName>
    <alternativeName>
        <fullName evidence="10">D-fructose-6-phosphate amidotransferase</fullName>
    </alternativeName>
    <alternativeName>
        <fullName evidence="10">GFAT</fullName>
    </alternativeName>
    <alternativeName>
        <fullName evidence="10">Glucosamine-6-phosphate synthase</fullName>
    </alternativeName>
    <alternativeName>
        <fullName evidence="10">Hexosephosphate aminotransferase</fullName>
    </alternativeName>
    <alternativeName>
        <fullName evidence="10">L-glutamine--D-fructose-6-phosphate amidotransferase</fullName>
    </alternativeName>
</protein>
<dbReference type="Gene3D" id="3.40.50.10490">
    <property type="entry name" value="Glucose-6-phosphate isomerase like protein, domain 1"/>
    <property type="match status" value="2"/>
</dbReference>
<reference evidence="13" key="1">
    <citation type="submission" date="2018-06" db="EMBL/GenBank/DDBJ databases">
        <title>Paenibacillus xerothermodurans sp. nov. an extremely dry heat resistant spore forming bacterium isolated from the soil of Cape Canaveral, Florida.</title>
        <authorList>
            <person name="Seuylemezian A."/>
            <person name="Kaur N."/>
            <person name="Patil P."/>
            <person name="Patil P."/>
            <person name="Mayilraj S."/>
            <person name="Vaishampayan P."/>
        </authorList>
    </citation>
    <scope>NUCLEOTIDE SEQUENCE [LARGE SCALE GENOMIC DNA]</scope>
    <source>
        <strain evidence="13">ATCC 27380</strain>
    </source>
</reference>
<dbReference type="NCBIfam" id="TIGR01135">
    <property type="entry name" value="glmS"/>
    <property type="match status" value="1"/>
</dbReference>
<dbReference type="GO" id="GO:0005975">
    <property type="term" value="P:carbohydrate metabolic process"/>
    <property type="evidence" value="ECO:0007669"/>
    <property type="project" value="UniProtKB-UniRule"/>
</dbReference>
<dbReference type="SUPFAM" id="SSF56235">
    <property type="entry name" value="N-terminal nucleophile aminohydrolases (Ntn hydrolases)"/>
    <property type="match status" value="1"/>
</dbReference>
<evidence type="ECO:0000256" key="1">
    <source>
        <dbReference type="ARBA" id="ARBA00001031"/>
    </source>
</evidence>
<dbReference type="FunFam" id="3.60.20.10:FF:000006">
    <property type="entry name" value="Glutamine--fructose-6-phosphate aminotransferase [isomerizing]"/>
    <property type="match status" value="1"/>
</dbReference>
<comment type="subunit">
    <text evidence="10">Homodimer.</text>
</comment>
<feature type="domain" description="SIS" evidence="12">
    <location>
        <begin position="286"/>
        <end position="425"/>
    </location>
</feature>
<dbReference type="GO" id="GO:0005829">
    <property type="term" value="C:cytosol"/>
    <property type="evidence" value="ECO:0007669"/>
    <property type="project" value="TreeGrafter"/>
</dbReference>
<feature type="active site" description="For Fru-6P isomerization activity" evidence="10">
    <location>
        <position position="604"/>
    </location>
</feature>
<evidence type="ECO:0000256" key="8">
    <source>
        <dbReference type="ARBA" id="ARBA00022737"/>
    </source>
</evidence>
<organism evidence="13 14">
    <name type="scientific">Paenibacillus xerothermodurans</name>
    <dbReference type="NCBI Taxonomy" id="1977292"/>
    <lineage>
        <taxon>Bacteria</taxon>
        <taxon>Bacillati</taxon>
        <taxon>Bacillota</taxon>
        <taxon>Bacilli</taxon>
        <taxon>Bacillales</taxon>
        <taxon>Paenibacillaceae</taxon>
        <taxon>Paenibacillus</taxon>
    </lineage>
</organism>
<dbReference type="RefSeq" id="WP_089201342.1">
    <property type="nucleotide sequence ID" value="NZ_NHRJ02000015.1"/>
</dbReference>
<dbReference type="InterPro" id="IPR047084">
    <property type="entry name" value="GFAT_N"/>
</dbReference>
<dbReference type="EMBL" id="NHRJ02000015">
    <property type="protein sequence ID" value="PZE19597.1"/>
    <property type="molecule type" value="Genomic_DNA"/>
</dbReference>
<evidence type="ECO:0000313" key="14">
    <source>
        <dbReference type="Proteomes" id="UP000214746"/>
    </source>
</evidence>
<comment type="catalytic activity">
    <reaction evidence="1 10">
        <text>D-fructose 6-phosphate + L-glutamine = D-glucosamine 6-phosphate + L-glutamate</text>
        <dbReference type="Rhea" id="RHEA:13237"/>
        <dbReference type="ChEBI" id="CHEBI:29985"/>
        <dbReference type="ChEBI" id="CHEBI:58359"/>
        <dbReference type="ChEBI" id="CHEBI:58725"/>
        <dbReference type="ChEBI" id="CHEBI:61527"/>
        <dbReference type="EC" id="2.6.1.16"/>
    </reaction>
</comment>
<evidence type="ECO:0000256" key="9">
    <source>
        <dbReference type="ARBA" id="ARBA00022962"/>
    </source>
</evidence>
<dbReference type="CDD" id="cd05009">
    <property type="entry name" value="SIS_GlmS_GlmD_2"/>
    <property type="match status" value="1"/>
</dbReference>
<keyword evidence="5 10" id="KW-0963">Cytoplasm</keyword>
<dbReference type="InterPro" id="IPR035490">
    <property type="entry name" value="GlmS/FrlB_SIS"/>
</dbReference>
<dbReference type="GO" id="GO:0097367">
    <property type="term" value="F:carbohydrate derivative binding"/>
    <property type="evidence" value="ECO:0007669"/>
    <property type="project" value="InterPro"/>
</dbReference>
<evidence type="ECO:0000256" key="10">
    <source>
        <dbReference type="HAMAP-Rule" id="MF_00164"/>
    </source>
</evidence>
<dbReference type="InterPro" id="IPR035466">
    <property type="entry name" value="GlmS/AgaS_SIS"/>
</dbReference>
<dbReference type="PROSITE" id="PS51464">
    <property type="entry name" value="SIS"/>
    <property type="match status" value="2"/>
</dbReference>
<keyword evidence="7 10" id="KW-0808">Transferase</keyword>
<sequence length="609" mass="67294">MCGIVGYIGKRSSQQILVEGLKKLEYRGYDSAGVAVHTGEGLHISKAKGRIRELENKLELQPLEGFAGIGHTRWATHGKPSDENSHPHADQSMKISVVHNGIIENHMQLKEELEQLGYNFLSETDTEVISHLIAHYYQNDLVKAVQKAVSRIKGAFAIAVLSEHEPDKLIAVRWASPLIIGVGEGENFIGSDIPAILEHTRDVYILSDGEMAVLTRDKVELMTLEGNFIAKQLLRIDWDVMRAEKDGYDHFMQKEIAEQPRAYRDTMLGRIDKETKGVVLPELNMTLEDIHQIQQIQMVACGTAYHAALVGKAVIERMTRIPVEIDVASEYRYRQPVIRENTLVIAVSQSGETADTLAAMREAKLCGARVMAVTNVVGSSVAREADDVLYTMAGPEIAVASTKAYTSQLIALYLFAIYVSQSLNTMDAMTRMELLSTMEKLPEQVEGMLEDTRTIQRIAGELADRNHLFFIGRGLDYMVAMEASLKLKEISYIHSEAYAAGELKHGSLALIEDGTPVIAIATQEALLEKTISNIKEVKARGAYVIGVALEGNMEMAKTADEVIYIPRTDALLTSTLSVVPLQLLAYYAALARGNDVDKPRNLAKSVTVE</sequence>
<dbReference type="HAMAP" id="MF_00164">
    <property type="entry name" value="GlmS"/>
    <property type="match status" value="1"/>
</dbReference>
<feature type="domain" description="Glutamine amidotransferase type-2" evidence="11">
    <location>
        <begin position="2"/>
        <end position="217"/>
    </location>
</feature>
<comment type="function">
    <text evidence="10">Catalyzes the first step in hexosamine metabolism, converting fructose-6P into glucosamine-6P using glutamine as a nitrogen source.</text>
</comment>
<dbReference type="InterPro" id="IPR001347">
    <property type="entry name" value="SIS_dom"/>
</dbReference>
<dbReference type="GO" id="GO:0006487">
    <property type="term" value="P:protein N-linked glycosylation"/>
    <property type="evidence" value="ECO:0007669"/>
    <property type="project" value="TreeGrafter"/>
</dbReference>
<dbReference type="FunFam" id="3.40.50.10490:FF:000022">
    <property type="entry name" value="Glutamine--fructose-6-phosphate aminotransferase [isomerizing]"/>
    <property type="match status" value="1"/>
</dbReference>
<evidence type="ECO:0000256" key="4">
    <source>
        <dbReference type="ARBA" id="ARBA00016090"/>
    </source>
</evidence>
<dbReference type="Pfam" id="PF13522">
    <property type="entry name" value="GATase_6"/>
    <property type="match status" value="1"/>
</dbReference>
<dbReference type="FunFam" id="3.40.50.10490:FF:000001">
    <property type="entry name" value="Glutamine--fructose-6-phosphate aminotransferase [isomerizing]"/>
    <property type="match status" value="1"/>
</dbReference>
<dbReference type="GO" id="GO:0004360">
    <property type="term" value="F:glutamine-fructose-6-phosphate transaminase (isomerizing) activity"/>
    <property type="evidence" value="ECO:0007669"/>
    <property type="project" value="UniProtKB-UniRule"/>
</dbReference>
<dbReference type="PROSITE" id="PS51278">
    <property type="entry name" value="GATASE_TYPE_2"/>
    <property type="match status" value="1"/>
</dbReference>
<dbReference type="GO" id="GO:0006047">
    <property type="term" value="P:UDP-N-acetylglucosamine metabolic process"/>
    <property type="evidence" value="ECO:0007669"/>
    <property type="project" value="TreeGrafter"/>
</dbReference>
<dbReference type="CDD" id="cd00714">
    <property type="entry name" value="GFAT"/>
    <property type="match status" value="1"/>
</dbReference>
<proteinExistence type="inferred from homology"/>
<keyword evidence="8" id="KW-0677">Repeat</keyword>
<dbReference type="SUPFAM" id="SSF53697">
    <property type="entry name" value="SIS domain"/>
    <property type="match status" value="1"/>
</dbReference>
<gene>
    <name evidence="10 13" type="primary">glmS</name>
    <name evidence="13" type="ORF">CBW46_017940</name>
</gene>
<evidence type="ECO:0000259" key="12">
    <source>
        <dbReference type="PROSITE" id="PS51464"/>
    </source>
</evidence>
<evidence type="ECO:0000256" key="7">
    <source>
        <dbReference type="ARBA" id="ARBA00022679"/>
    </source>
</evidence>
<dbReference type="InterPro" id="IPR017932">
    <property type="entry name" value="GATase_2_dom"/>
</dbReference>
<dbReference type="InterPro" id="IPR029055">
    <property type="entry name" value="Ntn_hydrolases_N"/>
</dbReference>
<feature type="initiator methionine" description="Removed" evidence="10">
    <location>
        <position position="1"/>
    </location>
</feature>
<dbReference type="GO" id="GO:0006002">
    <property type="term" value="P:fructose 6-phosphate metabolic process"/>
    <property type="evidence" value="ECO:0007669"/>
    <property type="project" value="TreeGrafter"/>
</dbReference>
<dbReference type="Proteomes" id="UP000214746">
    <property type="component" value="Unassembled WGS sequence"/>
</dbReference>